<evidence type="ECO:0000313" key="3">
    <source>
        <dbReference type="Proteomes" id="UP000234323"/>
    </source>
</evidence>
<keyword evidence="1" id="KW-1133">Transmembrane helix</keyword>
<dbReference type="VEuPathDB" id="FungiDB:RhiirA1_506941"/>
<dbReference type="AlphaFoldDB" id="A0A2I1G334"/>
<accession>A0A2I1G334</accession>
<reference evidence="2 3" key="1">
    <citation type="submission" date="2015-10" db="EMBL/GenBank/DDBJ databases">
        <title>Genome analyses suggest a sexual origin of heterokaryosis in a supposedly ancient asexual fungus.</title>
        <authorList>
            <person name="Ropars J."/>
            <person name="Sedzielewska K."/>
            <person name="Noel J."/>
            <person name="Charron P."/>
            <person name="Farinelli L."/>
            <person name="Marton T."/>
            <person name="Kruger M."/>
            <person name="Pelin A."/>
            <person name="Brachmann A."/>
            <person name="Corradi N."/>
        </authorList>
    </citation>
    <scope>NUCLEOTIDE SEQUENCE [LARGE SCALE GENOMIC DNA]</scope>
    <source>
        <strain evidence="2 3">A4</strain>
    </source>
</reference>
<keyword evidence="1" id="KW-0472">Membrane</keyword>
<proteinExistence type="predicted"/>
<evidence type="ECO:0000313" key="2">
    <source>
        <dbReference type="EMBL" id="PKY41048.1"/>
    </source>
</evidence>
<protein>
    <submittedName>
        <fullName evidence="2">Uncharacterized protein</fullName>
    </submittedName>
</protein>
<sequence>MVYIMVFCQIIVIHTYFLKREETTPITLYVSRVVRPDDTNPTLRKCIYYISQLVINDNNVGNRLGHVVFDNDDDDDDVMTIVMVTPMILMTPTTLDHLMMILVMIMVMMIIQGRGREHQRPVVKKQLQVRPKELLL</sequence>
<feature type="transmembrane region" description="Helical" evidence="1">
    <location>
        <begin position="87"/>
        <end position="111"/>
    </location>
</feature>
<gene>
    <name evidence="2" type="ORF">RhiirA4_416341</name>
</gene>
<dbReference type="Proteomes" id="UP000234323">
    <property type="component" value="Unassembled WGS sequence"/>
</dbReference>
<name>A0A2I1G334_9GLOM</name>
<evidence type="ECO:0000256" key="1">
    <source>
        <dbReference type="SAM" id="Phobius"/>
    </source>
</evidence>
<keyword evidence="3" id="KW-1185">Reference proteome</keyword>
<organism evidence="2 3">
    <name type="scientific">Rhizophagus irregularis</name>
    <dbReference type="NCBI Taxonomy" id="588596"/>
    <lineage>
        <taxon>Eukaryota</taxon>
        <taxon>Fungi</taxon>
        <taxon>Fungi incertae sedis</taxon>
        <taxon>Mucoromycota</taxon>
        <taxon>Glomeromycotina</taxon>
        <taxon>Glomeromycetes</taxon>
        <taxon>Glomerales</taxon>
        <taxon>Glomeraceae</taxon>
        <taxon>Rhizophagus</taxon>
    </lineage>
</organism>
<dbReference type="EMBL" id="LLXI01000130">
    <property type="protein sequence ID" value="PKY41048.1"/>
    <property type="molecule type" value="Genomic_DNA"/>
</dbReference>
<comment type="caution">
    <text evidence="2">The sequence shown here is derived from an EMBL/GenBank/DDBJ whole genome shotgun (WGS) entry which is preliminary data.</text>
</comment>
<keyword evidence="1" id="KW-0812">Transmembrane</keyword>